<protein>
    <submittedName>
        <fullName evidence="3">Uncharacterized protein LOC106059171</fullName>
    </submittedName>
</protein>
<dbReference type="AlphaFoldDB" id="A0A9U8E541"/>
<feature type="compositionally biased region" description="Polar residues" evidence="1">
    <location>
        <begin position="258"/>
        <end position="268"/>
    </location>
</feature>
<dbReference type="GeneID" id="106059171"/>
<proteinExistence type="predicted"/>
<dbReference type="KEGG" id="bgt:106059171"/>
<dbReference type="Proteomes" id="UP001165740">
    <property type="component" value="Chromosome 9"/>
</dbReference>
<accession>A0A9U8E541</accession>
<reference evidence="3" key="1">
    <citation type="submission" date="2025-08" db="UniProtKB">
        <authorList>
            <consortium name="RefSeq"/>
        </authorList>
    </citation>
    <scope>IDENTIFICATION</scope>
</reference>
<gene>
    <name evidence="3" type="primary">LOC106059171</name>
</gene>
<sequence length="1186" mass="136651">MDHDNNKTLCKDKALVVQGKNLEPMDQYPRRRKRPESPYDYFPKHFREDDRLHSRVSYYERTSHRFTSRDYYADFLEEPYDRFDRYRSNYFVPDHDFDAYPPRLYDRERHYSQYNEDMGDMPNYLDIPSRLHPQLPPYKHVPHHHHWDFPFEELDLQYQHDRRSLSPSYIKHWPENDWEQRRPNTDARMLNYRKYPKIAAQQTQQGSHPPNLQHRPGLLKLEGHRWEWNATSNIPPLCDFDALKSRGKQNPQILNQNIQSNKAHGSQQQKKEVFLKSRSPSSKAITTATVLSEDSSKVTFAKHLHKFITKLKKFPEKENSIQTYENCLMSCHLPLKTFYVVTDVIQQNKTYFSGVLYINDLFITRTSSANKKSLKHSVYESAVDLLKTKTVNELLAQMDPGVDKGQGLDPFGGNYETQETLQNKLSKLQEYIKKSSSENQPFTTVNLAFTESRCGLRLNFDYEAIQTERGVHMYTKAILFIEDQPFVDAIALTRKEAKSRACQKAITIFCESEIETIVKKHFISQVPTDDIPKEIQELIKKHREKNALLKQSLIPTEQEYGDLLDKMINDLNSPVKKKVNAVMTIDKNCLQLKIKLLTVYKMIHLPEESVAVTCDLYIVDRFIAQGTGPNRKIAQMNAYNKGAEILQNCTGLEVLTNFPKFDESELKKPDVIDIVYKGYSKMYESNLCRLNRLKQLPEGKRKRSDLVLIEHEEWSLDRQKHSHCILNQSATQCGCLLEWISEPENGCFRCTIKLQGEEISSCLAKQRKVAVSLASSKALFQLFESQPLVHRSRAQFASQWCSRNELVLLASSFTDGEVNILLEATEIDLNIAKAIETKLDGLFNISTLEEFITAPDWLPAEKKYLRNICNIKGLRVLAEIYCEETVFVVSQKYDLLQIVEILKYQPIKTHGRYSLVPDEEKPSYNDIAGELAANDSLIKEFVGASNLEPAPDATEEDSDPQEEITLDSDSEPFITANTVFVDNSSVTAETVKTADTPINLAEIPLPKSTSTPSRPTCNLEKYNQYQKQEVFKPDLKPVSMNQLPAYREINVGSNEHVYKSESLEHDFKSEPLEHVYKSEPLGTESSTYFSYAQTAKPFNTFQPNATSYISPQSFVPIGSHYNVDVEAGRMQSEDSKDWCYRLKNTVVKNTLAHWQTGYPHLYDISSSGNQQPASGVQATYTTYSEI</sequence>
<dbReference type="RefSeq" id="XP_013072184.2">
    <property type="nucleotide sequence ID" value="XM_013216730.2"/>
</dbReference>
<feature type="region of interest" description="Disordered" evidence="1">
    <location>
        <begin position="20"/>
        <end position="40"/>
    </location>
</feature>
<feature type="region of interest" description="Disordered" evidence="1">
    <location>
        <begin position="258"/>
        <end position="278"/>
    </location>
</feature>
<evidence type="ECO:0000256" key="1">
    <source>
        <dbReference type="SAM" id="MobiDB-lite"/>
    </source>
</evidence>
<evidence type="ECO:0000313" key="3">
    <source>
        <dbReference type="RefSeq" id="XP_013072184.2"/>
    </source>
</evidence>
<evidence type="ECO:0000313" key="2">
    <source>
        <dbReference type="Proteomes" id="UP001165740"/>
    </source>
</evidence>
<dbReference type="OrthoDB" id="6065803at2759"/>
<name>A0A9U8E541_BIOGL</name>
<keyword evidence="2" id="KW-1185">Reference proteome</keyword>
<organism evidence="2 3">
    <name type="scientific">Biomphalaria glabrata</name>
    <name type="common">Bloodfluke planorb</name>
    <name type="synonym">Freshwater snail</name>
    <dbReference type="NCBI Taxonomy" id="6526"/>
    <lineage>
        <taxon>Eukaryota</taxon>
        <taxon>Metazoa</taxon>
        <taxon>Spiralia</taxon>
        <taxon>Lophotrochozoa</taxon>
        <taxon>Mollusca</taxon>
        <taxon>Gastropoda</taxon>
        <taxon>Heterobranchia</taxon>
        <taxon>Euthyneura</taxon>
        <taxon>Panpulmonata</taxon>
        <taxon>Hygrophila</taxon>
        <taxon>Lymnaeoidea</taxon>
        <taxon>Planorbidae</taxon>
        <taxon>Biomphalaria</taxon>
    </lineage>
</organism>